<comment type="similarity">
    <text evidence="1">Belongs to the ComF/GntX family.</text>
</comment>
<feature type="domain" description="Double zinc ribbon" evidence="2">
    <location>
        <begin position="9"/>
        <end position="61"/>
    </location>
</feature>
<dbReference type="InterPro" id="IPR000836">
    <property type="entry name" value="PRTase_dom"/>
</dbReference>
<name>A0ABS8BGU0_9NEIS</name>
<evidence type="ECO:0000313" key="4">
    <source>
        <dbReference type="Proteomes" id="UP001198034"/>
    </source>
</evidence>
<organism evidence="3 4">
    <name type="scientific">Deefgea salmonis</name>
    <dbReference type="NCBI Taxonomy" id="2875502"/>
    <lineage>
        <taxon>Bacteria</taxon>
        <taxon>Pseudomonadati</taxon>
        <taxon>Pseudomonadota</taxon>
        <taxon>Betaproteobacteria</taxon>
        <taxon>Neisseriales</taxon>
        <taxon>Chitinibacteraceae</taxon>
        <taxon>Deefgea</taxon>
    </lineage>
</organism>
<dbReference type="PANTHER" id="PTHR47505:SF1">
    <property type="entry name" value="DNA UTILIZATION PROTEIN YHGH"/>
    <property type="match status" value="1"/>
</dbReference>
<dbReference type="Pfam" id="PF18912">
    <property type="entry name" value="DZR_2"/>
    <property type="match status" value="1"/>
</dbReference>
<dbReference type="SUPFAM" id="SSF53271">
    <property type="entry name" value="PRTase-like"/>
    <property type="match status" value="1"/>
</dbReference>
<keyword evidence="4" id="KW-1185">Reference proteome</keyword>
<protein>
    <submittedName>
        <fullName evidence="3">ComF family protein</fullName>
    </submittedName>
</protein>
<gene>
    <name evidence="3" type="ORF">LG219_01280</name>
</gene>
<evidence type="ECO:0000313" key="3">
    <source>
        <dbReference type="EMBL" id="MCB5194923.1"/>
    </source>
</evidence>
<dbReference type="RefSeq" id="WP_226762743.1">
    <property type="nucleotide sequence ID" value="NZ_JAJAWG010000001.1"/>
</dbReference>
<dbReference type="InterPro" id="IPR051910">
    <property type="entry name" value="ComF/GntX_DNA_util-trans"/>
</dbReference>
<sequence length="228" mass="24763">MSNLFEHFLNYISPTQCLLCAASSQDAVCLACFASLVRPQPAQSCPCCARQSTQGLLCGACSKTPPEFDATIAAFLYADPIASLIQAAKFAGRWSLLPPLGDALATALVHTQRPDLIIPLPLHPERLKERGFNQALEIARPIAKRLQLPLDIGHLCRNKNTEHQARLSANARWRNMRNAFVCHTPMHGLRIALIDDVMTSGASMHAAAKALKTAGASEVFAWVVARTP</sequence>
<dbReference type="InterPro" id="IPR029057">
    <property type="entry name" value="PRTase-like"/>
</dbReference>
<dbReference type="EMBL" id="JAJAWG010000001">
    <property type="protein sequence ID" value="MCB5194923.1"/>
    <property type="molecule type" value="Genomic_DNA"/>
</dbReference>
<reference evidence="3 4" key="1">
    <citation type="submission" date="2021-10" db="EMBL/GenBank/DDBJ databases">
        <authorList>
            <person name="Chen M."/>
        </authorList>
    </citation>
    <scope>NUCLEOTIDE SEQUENCE [LARGE SCALE GENOMIC DNA]</scope>
    <source>
        <strain evidence="3 4">H3-26</strain>
    </source>
</reference>
<dbReference type="InterPro" id="IPR044005">
    <property type="entry name" value="DZR_2"/>
</dbReference>
<dbReference type="PANTHER" id="PTHR47505">
    <property type="entry name" value="DNA UTILIZATION PROTEIN YHGH"/>
    <property type="match status" value="1"/>
</dbReference>
<proteinExistence type="inferred from homology"/>
<evidence type="ECO:0000259" key="2">
    <source>
        <dbReference type="Pfam" id="PF18912"/>
    </source>
</evidence>
<dbReference type="Proteomes" id="UP001198034">
    <property type="component" value="Unassembled WGS sequence"/>
</dbReference>
<comment type="caution">
    <text evidence="3">The sequence shown here is derived from an EMBL/GenBank/DDBJ whole genome shotgun (WGS) entry which is preliminary data.</text>
</comment>
<dbReference type="Gene3D" id="3.40.50.2020">
    <property type="match status" value="1"/>
</dbReference>
<evidence type="ECO:0000256" key="1">
    <source>
        <dbReference type="ARBA" id="ARBA00008007"/>
    </source>
</evidence>
<accession>A0ABS8BGU0</accession>
<dbReference type="CDD" id="cd06223">
    <property type="entry name" value="PRTases_typeI"/>
    <property type="match status" value="1"/>
</dbReference>